<dbReference type="EnsemblMetazoa" id="Aqu2.1.23085_001">
    <property type="protein sequence ID" value="Aqu2.1.23085_001"/>
    <property type="gene ID" value="Aqu2.1.23085"/>
</dbReference>
<dbReference type="OMA" id="NACEWAS"/>
<name>A0A1X7U5Q7_AMPQE</name>
<dbReference type="eggNOG" id="KOG1075">
    <property type="taxonomic scope" value="Eukaryota"/>
</dbReference>
<evidence type="ECO:0000313" key="2">
    <source>
        <dbReference type="EnsemblMetazoa" id="Aqu2.1.23085_001"/>
    </source>
</evidence>
<dbReference type="PANTHER" id="PTHR19446">
    <property type="entry name" value="REVERSE TRANSCRIPTASES"/>
    <property type="match status" value="1"/>
</dbReference>
<dbReference type="Pfam" id="PF00078">
    <property type="entry name" value="RVT_1"/>
    <property type="match status" value="1"/>
</dbReference>
<dbReference type="InterPro" id="IPR000477">
    <property type="entry name" value="RT_dom"/>
</dbReference>
<dbReference type="InParanoid" id="A0A1X7U5Q7"/>
<sequence>PVALLPVISKVLEKVIYNGLITLVREKIFERQFRFLPSRSMMQQMLIMLETTYNALDNKNSVNCVYMDFRKAFDSVCHSKLLQKLWQFGIVGDMWKWFNTYLTTRRQCVKVNNSTSSFLNVLSGVP</sequence>
<dbReference type="InterPro" id="IPR043502">
    <property type="entry name" value="DNA/RNA_pol_sf"/>
</dbReference>
<dbReference type="SUPFAM" id="SSF56672">
    <property type="entry name" value="DNA/RNA polymerases"/>
    <property type="match status" value="1"/>
</dbReference>
<dbReference type="AlphaFoldDB" id="A0A1X7U5Q7"/>
<feature type="domain" description="Reverse transcriptase" evidence="1">
    <location>
        <begin position="1"/>
        <end position="126"/>
    </location>
</feature>
<proteinExistence type="predicted"/>
<evidence type="ECO:0000259" key="1">
    <source>
        <dbReference type="Pfam" id="PF00078"/>
    </source>
</evidence>
<accession>A0A1X7U5Q7</accession>
<protein>
    <recommendedName>
        <fullName evidence="1">Reverse transcriptase domain-containing protein</fullName>
    </recommendedName>
</protein>
<reference evidence="2" key="1">
    <citation type="submission" date="2017-05" db="UniProtKB">
        <authorList>
            <consortium name="EnsemblMetazoa"/>
        </authorList>
    </citation>
    <scope>IDENTIFICATION</scope>
</reference>
<organism evidence="2">
    <name type="scientific">Amphimedon queenslandica</name>
    <name type="common">Sponge</name>
    <dbReference type="NCBI Taxonomy" id="400682"/>
    <lineage>
        <taxon>Eukaryota</taxon>
        <taxon>Metazoa</taxon>
        <taxon>Porifera</taxon>
        <taxon>Demospongiae</taxon>
        <taxon>Heteroscleromorpha</taxon>
        <taxon>Haplosclerida</taxon>
        <taxon>Niphatidae</taxon>
        <taxon>Amphimedon</taxon>
    </lineage>
</organism>
<dbReference type="STRING" id="400682.A0A1X7U5Q7"/>